<evidence type="ECO:0000256" key="3">
    <source>
        <dbReference type="ARBA" id="ARBA00023002"/>
    </source>
</evidence>
<accession>A0AAV4LBU9</accession>
<reference evidence="6" key="1">
    <citation type="journal article" date="2023" name="Int. J. Syst. Evol. Microbiol.">
        <title>Collibacillus ludicampi gen. nov., sp. nov., a new soil bacterium of the family Alicyclobacillaceae.</title>
        <authorList>
            <person name="Jojima T."/>
            <person name="Ioku Y."/>
            <person name="Fukuta Y."/>
            <person name="Shirasaka N."/>
            <person name="Matsumura Y."/>
            <person name="Mori M."/>
        </authorList>
    </citation>
    <scope>NUCLEOTIDE SEQUENCE</scope>
    <source>
        <strain evidence="6">TP075</strain>
    </source>
</reference>
<evidence type="ECO:0000256" key="4">
    <source>
        <dbReference type="ARBA" id="ARBA00023033"/>
    </source>
</evidence>
<dbReference type="Gene3D" id="3.20.20.30">
    <property type="entry name" value="Luciferase-like domain"/>
    <property type="match status" value="1"/>
</dbReference>
<keyword evidence="1" id="KW-0285">Flavoprotein</keyword>
<dbReference type="CDD" id="cd01094">
    <property type="entry name" value="Alkanesulfonate_monoxygenase"/>
    <property type="match status" value="1"/>
</dbReference>
<dbReference type="EMBL" id="BOQE01000001">
    <property type="protein sequence ID" value="GIM45176.1"/>
    <property type="molecule type" value="Genomic_DNA"/>
</dbReference>
<keyword evidence="4 6" id="KW-0503">Monooxygenase</keyword>
<protein>
    <submittedName>
        <fullName evidence="6">Dimethyl sulfone monooxygenase SfnG</fullName>
    </submittedName>
</protein>
<dbReference type="InterPro" id="IPR050172">
    <property type="entry name" value="SsuD_RutA_monooxygenase"/>
</dbReference>
<evidence type="ECO:0000259" key="5">
    <source>
        <dbReference type="Pfam" id="PF00296"/>
    </source>
</evidence>
<sequence length="345" mass="39235">MKMKFAIWGSNISGGFLRSHVEQETDGSFAYNLRLTQLADQLGIDFILFPTRYKGGLGGSHVHGGQLDSLTIVGPLAVTTERIHFISAVLPSFMPPVTLAKIGATLDHISNGRWHMNLVSGWFREEQEMFGISWADHTERYKRSEEYLQVVKGLWGNVEFSFRGRYYEIRGGSMQPSPIQKPYPSIFQGGNSEEAQEMAGRHSDWYFMNGAPLEQLKRQMERVRTVAARYERQVRFAVNAFVIARETEKEAIAEYNFIIEHADLPTIQNFKQHAKGATGMWSCSSSISDFVANNEGFRTGLIGSYEQVTERIDQLKRAGIDMVLTTFRFPLDELPSFKERIINKL</sequence>
<keyword evidence="2" id="KW-0288">FMN</keyword>
<proteinExistence type="predicted"/>
<evidence type="ECO:0000313" key="7">
    <source>
        <dbReference type="Proteomes" id="UP001057291"/>
    </source>
</evidence>
<evidence type="ECO:0000256" key="1">
    <source>
        <dbReference type="ARBA" id="ARBA00022630"/>
    </source>
</evidence>
<dbReference type="PANTHER" id="PTHR42847">
    <property type="entry name" value="ALKANESULFONATE MONOOXYGENASE"/>
    <property type="match status" value="1"/>
</dbReference>
<evidence type="ECO:0000256" key="2">
    <source>
        <dbReference type="ARBA" id="ARBA00022643"/>
    </source>
</evidence>
<comment type="caution">
    <text evidence="6">The sequence shown here is derived from an EMBL/GenBank/DDBJ whole genome shotgun (WGS) entry which is preliminary data.</text>
</comment>
<dbReference type="PANTHER" id="PTHR42847:SF4">
    <property type="entry name" value="ALKANESULFONATE MONOOXYGENASE-RELATED"/>
    <property type="match status" value="1"/>
</dbReference>
<dbReference type="InterPro" id="IPR036661">
    <property type="entry name" value="Luciferase-like_sf"/>
</dbReference>
<keyword evidence="7" id="KW-1185">Reference proteome</keyword>
<dbReference type="RefSeq" id="WP_282198401.1">
    <property type="nucleotide sequence ID" value="NZ_BOQE01000001.1"/>
</dbReference>
<evidence type="ECO:0000313" key="6">
    <source>
        <dbReference type="EMBL" id="GIM45176.1"/>
    </source>
</evidence>
<dbReference type="SUPFAM" id="SSF51679">
    <property type="entry name" value="Bacterial luciferase-like"/>
    <property type="match status" value="1"/>
</dbReference>
<organism evidence="6 7">
    <name type="scientific">Collibacillus ludicampi</name>
    <dbReference type="NCBI Taxonomy" id="2771369"/>
    <lineage>
        <taxon>Bacteria</taxon>
        <taxon>Bacillati</taxon>
        <taxon>Bacillota</taxon>
        <taxon>Bacilli</taxon>
        <taxon>Bacillales</taxon>
        <taxon>Alicyclobacillaceae</taxon>
        <taxon>Collibacillus</taxon>
    </lineage>
</organism>
<gene>
    <name evidence="6" type="ORF">DNHGIG_07250</name>
</gene>
<dbReference type="GO" id="GO:0046306">
    <property type="term" value="P:alkanesulfonate catabolic process"/>
    <property type="evidence" value="ECO:0007669"/>
    <property type="project" value="TreeGrafter"/>
</dbReference>
<dbReference type="Pfam" id="PF00296">
    <property type="entry name" value="Bac_luciferase"/>
    <property type="match status" value="1"/>
</dbReference>
<dbReference type="Proteomes" id="UP001057291">
    <property type="component" value="Unassembled WGS sequence"/>
</dbReference>
<dbReference type="InterPro" id="IPR011251">
    <property type="entry name" value="Luciferase-like_dom"/>
</dbReference>
<feature type="domain" description="Luciferase-like" evidence="5">
    <location>
        <begin position="20"/>
        <end position="321"/>
    </location>
</feature>
<dbReference type="AlphaFoldDB" id="A0AAV4LBU9"/>
<keyword evidence="3" id="KW-0560">Oxidoreductase</keyword>
<name>A0AAV4LBU9_9BACL</name>
<dbReference type="GO" id="GO:0008726">
    <property type="term" value="F:alkanesulfonate monooxygenase activity"/>
    <property type="evidence" value="ECO:0007669"/>
    <property type="project" value="TreeGrafter"/>
</dbReference>